<accession>A0A1Y2T2G3</accession>
<protein>
    <recommendedName>
        <fullName evidence="3">Alpha/beta hydrolase</fullName>
    </recommendedName>
</protein>
<comment type="caution">
    <text evidence="1">The sequence shown here is derived from an EMBL/GenBank/DDBJ whole genome shotgun (WGS) entry which is preliminary data.</text>
</comment>
<evidence type="ECO:0008006" key="3">
    <source>
        <dbReference type="Google" id="ProtNLM"/>
    </source>
</evidence>
<dbReference type="Gene3D" id="3.40.50.1820">
    <property type="entry name" value="alpha/beta hydrolase"/>
    <property type="match status" value="1"/>
</dbReference>
<evidence type="ECO:0000313" key="2">
    <source>
        <dbReference type="Proteomes" id="UP000243540"/>
    </source>
</evidence>
<evidence type="ECO:0000313" key="1">
    <source>
        <dbReference type="EMBL" id="OTA29551.1"/>
    </source>
</evidence>
<dbReference type="PANTHER" id="PTHR47751">
    <property type="entry name" value="SUPERFAMILY HYDROLASE, PUTATIVE (AFU_ORTHOLOGUE AFUA_2G16580)-RELATED"/>
    <property type="match status" value="1"/>
</dbReference>
<dbReference type="InterPro" id="IPR051411">
    <property type="entry name" value="Polyketide_trans_af380"/>
</dbReference>
<gene>
    <name evidence="1" type="ORF">B9T39_02815</name>
</gene>
<dbReference type="InterPro" id="IPR029058">
    <property type="entry name" value="AB_hydrolase_fold"/>
</dbReference>
<dbReference type="AlphaFoldDB" id="A0A1Y2T2G3"/>
<sequence>MGAHLDCRMYYTTEQLEAIPAGLYRDGVQYYGDTYYHPNSQSWYTTESLAHLMAFDAEDHVDLIDQPLLMIAGEHADTRYMSDTVFEKAVNAKVKEFFPVPDASHIETYWKEPFVSQESAKIVEFFGANL</sequence>
<reference evidence="1 2" key="1">
    <citation type="submission" date="2017-04" db="EMBL/GenBank/DDBJ databases">
        <title>Draft genome sequences of Alloscardovia macacae UMA81211 and UMA81212 isolated from the feces of a rhesus macaque (Macaca mulatta).</title>
        <authorList>
            <person name="Albert K."/>
            <person name="Sela D.A."/>
        </authorList>
    </citation>
    <scope>NUCLEOTIDE SEQUENCE [LARGE SCALE GENOMIC DNA]</scope>
    <source>
        <strain evidence="1 2">UMA81212</strain>
    </source>
</reference>
<proteinExistence type="predicted"/>
<dbReference type="STRING" id="1160091.B9T39_02815"/>
<dbReference type="Gene3D" id="1.10.10.800">
    <property type="match status" value="1"/>
</dbReference>
<name>A0A1Y2T2G3_9BIFI</name>
<organism evidence="1 2">
    <name type="scientific">Alloscardovia macacae</name>
    <dbReference type="NCBI Taxonomy" id="1160091"/>
    <lineage>
        <taxon>Bacteria</taxon>
        <taxon>Bacillati</taxon>
        <taxon>Actinomycetota</taxon>
        <taxon>Actinomycetes</taxon>
        <taxon>Bifidobacteriales</taxon>
        <taxon>Bifidobacteriaceae</taxon>
        <taxon>Alloscardovia</taxon>
    </lineage>
</organism>
<dbReference type="SUPFAM" id="SSF53474">
    <property type="entry name" value="alpha/beta-Hydrolases"/>
    <property type="match status" value="1"/>
</dbReference>
<dbReference type="PANTHER" id="PTHR47751:SF1">
    <property type="entry name" value="SUPERFAMILY HYDROLASE, PUTATIVE (AFU_ORTHOLOGUE AFUA_2G16580)-RELATED"/>
    <property type="match status" value="1"/>
</dbReference>
<dbReference type="Proteomes" id="UP000243540">
    <property type="component" value="Unassembled WGS sequence"/>
</dbReference>
<dbReference type="EMBL" id="NEKC01000005">
    <property type="protein sequence ID" value="OTA29551.1"/>
    <property type="molecule type" value="Genomic_DNA"/>
</dbReference>